<evidence type="ECO:0000256" key="2">
    <source>
        <dbReference type="SAM" id="MobiDB-lite"/>
    </source>
</evidence>
<dbReference type="PANTHER" id="PTHR34598:SF1">
    <property type="entry name" value="PUTATIVE (AFU_ORTHOLOGUE AFUA_3G13140)-RELATED"/>
    <property type="match status" value="1"/>
</dbReference>
<dbReference type="STRING" id="1314782.A0A165S973"/>
<evidence type="ECO:0008006" key="5">
    <source>
        <dbReference type="Google" id="ProtNLM"/>
    </source>
</evidence>
<evidence type="ECO:0000256" key="1">
    <source>
        <dbReference type="ARBA" id="ARBA00023604"/>
    </source>
</evidence>
<dbReference type="PANTHER" id="PTHR34598">
    <property type="entry name" value="BLL6449 PROTEIN"/>
    <property type="match status" value="1"/>
</dbReference>
<organism evidence="3 4">
    <name type="scientific">Neolentinus lepideus HHB14362 ss-1</name>
    <dbReference type="NCBI Taxonomy" id="1314782"/>
    <lineage>
        <taxon>Eukaryota</taxon>
        <taxon>Fungi</taxon>
        <taxon>Dikarya</taxon>
        <taxon>Basidiomycota</taxon>
        <taxon>Agaricomycotina</taxon>
        <taxon>Agaricomycetes</taxon>
        <taxon>Gloeophyllales</taxon>
        <taxon>Gloeophyllaceae</taxon>
        <taxon>Neolentinus</taxon>
    </lineage>
</organism>
<name>A0A165S973_9AGAM</name>
<dbReference type="GO" id="GO:0016491">
    <property type="term" value="F:oxidoreductase activity"/>
    <property type="evidence" value="ECO:0007669"/>
    <property type="project" value="InterPro"/>
</dbReference>
<dbReference type="NCBIfam" id="NF041278">
    <property type="entry name" value="CmcJ_NvfI_EfuI"/>
    <property type="match status" value="1"/>
</dbReference>
<accession>A0A165S973</accession>
<dbReference type="OrthoDB" id="412788at2759"/>
<proteinExistence type="inferred from homology"/>
<keyword evidence="4" id="KW-1185">Reference proteome</keyword>
<sequence>MPSVFSSLRYFLPPEDGTRPYLSTYKVDPATGEAEKNFAEAWYKMEIEDIRGKEEEYTLDTNGFQLYKRPSKHTEFVDDAEIREEYYPECIQFIKDLTGASEVLIFDHTIRRRKPGQKDSAEARQPVPSVHVDQTAKASRNRVYRHLPASEAEKRVQGRYQIINLWRPIGHPAFDYPLAFCDWTSTNKEEGADFAPTALKYPDYDGEIMNVKFNPEHKWKYWKGMTPEEFVLIKCADSKEGVAEFTPHTSFEDPSTPPSAPYRQSIEVRTLVFYD</sequence>
<evidence type="ECO:0000313" key="4">
    <source>
        <dbReference type="Proteomes" id="UP000076761"/>
    </source>
</evidence>
<comment type="similarity">
    <text evidence="1">Belongs to the asaB hydroxylase/desaturase family.</text>
</comment>
<evidence type="ECO:0000313" key="3">
    <source>
        <dbReference type="EMBL" id="KZT24833.1"/>
    </source>
</evidence>
<dbReference type="InterPro" id="IPR044053">
    <property type="entry name" value="AsaB-like"/>
</dbReference>
<feature type="region of interest" description="Disordered" evidence="2">
    <location>
        <begin position="115"/>
        <end position="139"/>
    </location>
</feature>
<dbReference type="InParanoid" id="A0A165S973"/>
<protein>
    <recommendedName>
        <fullName evidence="5">Methyltransferase</fullName>
    </recommendedName>
</protein>
<gene>
    <name evidence="3" type="ORF">NEOLEDRAFT_1134504</name>
</gene>
<dbReference type="EMBL" id="KV425575">
    <property type="protein sequence ID" value="KZT24833.1"/>
    <property type="molecule type" value="Genomic_DNA"/>
</dbReference>
<reference evidence="3 4" key="1">
    <citation type="journal article" date="2016" name="Mol. Biol. Evol.">
        <title>Comparative Genomics of Early-Diverging Mushroom-Forming Fungi Provides Insights into the Origins of Lignocellulose Decay Capabilities.</title>
        <authorList>
            <person name="Nagy L.G."/>
            <person name="Riley R."/>
            <person name="Tritt A."/>
            <person name="Adam C."/>
            <person name="Daum C."/>
            <person name="Floudas D."/>
            <person name="Sun H."/>
            <person name="Yadav J.S."/>
            <person name="Pangilinan J."/>
            <person name="Larsson K.H."/>
            <person name="Matsuura K."/>
            <person name="Barry K."/>
            <person name="Labutti K."/>
            <person name="Kuo R."/>
            <person name="Ohm R.A."/>
            <person name="Bhattacharya S.S."/>
            <person name="Shirouzu T."/>
            <person name="Yoshinaga Y."/>
            <person name="Martin F.M."/>
            <person name="Grigoriev I.V."/>
            <person name="Hibbett D.S."/>
        </authorList>
    </citation>
    <scope>NUCLEOTIDE SEQUENCE [LARGE SCALE GENOMIC DNA]</scope>
    <source>
        <strain evidence="3 4">HHB14362 ss-1</strain>
    </source>
</reference>
<dbReference type="Proteomes" id="UP000076761">
    <property type="component" value="Unassembled WGS sequence"/>
</dbReference>
<dbReference type="AlphaFoldDB" id="A0A165S973"/>